<dbReference type="InterPro" id="IPR011992">
    <property type="entry name" value="EF-hand-dom_pair"/>
</dbReference>
<comment type="caution">
    <text evidence="3">The sequence shown here is derived from an EMBL/GenBank/DDBJ whole genome shotgun (WGS) entry which is preliminary data.</text>
</comment>
<protein>
    <submittedName>
        <fullName evidence="3">Uncharacterized protein</fullName>
    </submittedName>
</protein>
<accession>A0ABN7P596</accession>
<dbReference type="Pfam" id="PF23329">
    <property type="entry name" value="EF_HAND_1_PLCG"/>
    <property type="match status" value="1"/>
</dbReference>
<organism evidence="3 4">
    <name type="scientific">Timema podura</name>
    <name type="common">Walking stick</name>
    <dbReference type="NCBI Taxonomy" id="61482"/>
    <lineage>
        <taxon>Eukaryota</taxon>
        <taxon>Metazoa</taxon>
        <taxon>Ecdysozoa</taxon>
        <taxon>Arthropoda</taxon>
        <taxon>Hexapoda</taxon>
        <taxon>Insecta</taxon>
        <taxon>Pterygota</taxon>
        <taxon>Neoptera</taxon>
        <taxon>Polyneoptera</taxon>
        <taxon>Phasmatodea</taxon>
        <taxon>Timematodea</taxon>
        <taxon>Timematoidea</taxon>
        <taxon>Timematidae</taxon>
        <taxon>Timema</taxon>
    </lineage>
</organism>
<dbReference type="SUPFAM" id="SSF50729">
    <property type="entry name" value="PH domain-like"/>
    <property type="match status" value="1"/>
</dbReference>
<dbReference type="InterPro" id="IPR002048">
    <property type="entry name" value="EF_hand_dom"/>
</dbReference>
<dbReference type="Proteomes" id="UP001153148">
    <property type="component" value="Unassembled WGS sequence"/>
</dbReference>
<dbReference type="PANTHER" id="PTHR10336:SF159">
    <property type="entry name" value="1-PHOSPHATIDYLINOSITOL 4,5-BISPHOSPHATE PHOSPHODIESTERASE GAMMA"/>
    <property type="match status" value="1"/>
</dbReference>
<evidence type="ECO:0000259" key="2">
    <source>
        <dbReference type="PROSITE" id="PS50222"/>
    </source>
</evidence>
<evidence type="ECO:0000313" key="4">
    <source>
        <dbReference type="Proteomes" id="UP001153148"/>
    </source>
</evidence>
<dbReference type="EMBL" id="CAJPIN010019298">
    <property type="protein sequence ID" value="CAG2062246.1"/>
    <property type="molecule type" value="Genomic_DNA"/>
</dbReference>
<evidence type="ECO:0000313" key="3">
    <source>
        <dbReference type="EMBL" id="CAG2062246.1"/>
    </source>
</evidence>
<dbReference type="SUPFAM" id="SSF47473">
    <property type="entry name" value="EF-hand"/>
    <property type="match status" value="1"/>
</dbReference>
<sequence length="240" mass="28201">MMPSMALGIPNGITSLGSFIPEMEQIINQLERGTVVTKFFPRKRPERKTLMIRRETRQVVWARAATTRSFEGAVDLREIKEIRMGKNSKDFEKWPEEAKRMENMRCFVVFYGLEFRLKTLSISALSEKECELWLRGLRYLAPDTIKSPYPLQVERWLRKEFYAMENNREMVTLKDMKAFLPRVNCKISTSRLRELFQEVDTKKRTELGFDDFATLYSKLMFDESVSAASTVECLHQNLNL</sequence>
<reference evidence="3" key="1">
    <citation type="submission" date="2021-03" db="EMBL/GenBank/DDBJ databases">
        <authorList>
            <person name="Tran Van P."/>
        </authorList>
    </citation>
    <scope>NUCLEOTIDE SEQUENCE</scope>
</reference>
<keyword evidence="4" id="KW-1185">Reference proteome</keyword>
<dbReference type="Gene3D" id="1.10.238.10">
    <property type="entry name" value="EF-hand"/>
    <property type="match status" value="1"/>
</dbReference>
<dbReference type="CDD" id="cd13362">
    <property type="entry name" value="PH_PLC_gamma"/>
    <property type="match status" value="1"/>
</dbReference>
<dbReference type="Gene3D" id="2.30.29.30">
    <property type="entry name" value="Pleckstrin-homology domain (PH domain)/Phosphotyrosine-binding domain (PTB)"/>
    <property type="match status" value="1"/>
</dbReference>
<dbReference type="InterPro" id="IPR056586">
    <property type="entry name" value="EF-hand_PLCG1"/>
</dbReference>
<dbReference type="PROSITE" id="PS50222">
    <property type="entry name" value="EF_HAND_2"/>
    <property type="match status" value="1"/>
</dbReference>
<dbReference type="PANTHER" id="PTHR10336">
    <property type="entry name" value="PHOSPHOINOSITIDE-SPECIFIC PHOSPHOLIPASE C FAMILY PROTEIN"/>
    <property type="match status" value="1"/>
</dbReference>
<proteinExistence type="predicted"/>
<dbReference type="InterPro" id="IPR001849">
    <property type="entry name" value="PH_domain"/>
</dbReference>
<evidence type="ECO:0000259" key="1">
    <source>
        <dbReference type="PROSITE" id="PS50003"/>
    </source>
</evidence>
<gene>
    <name evidence="3" type="ORF">TPAB3V08_LOCUS9198</name>
</gene>
<feature type="domain" description="PH" evidence="1">
    <location>
        <begin position="28"/>
        <end position="142"/>
    </location>
</feature>
<dbReference type="PROSITE" id="PS50003">
    <property type="entry name" value="PH_DOMAIN"/>
    <property type="match status" value="1"/>
</dbReference>
<dbReference type="InterPro" id="IPR001192">
    <property type="entry name" value="PI-PLC_fam"/>
</dbReference>
<dbReference type="Pfam" id="PF16457">
    <property type="entry name" value="PH_12"/>
    <property type="match status" value="1"/>
</dbReference>
<dbReference type="InterPro" id="IPR011993">
    <property type="entry name" value="PH-like_dom_sf"/>
</dbReference>
<name>A0ABN7P596_TIMPD</name>
<feature type="domain" description="EF-hand" evidence="2">
    <location>
        <begin position="187"/>
        <end position="222"/>
    </location>
</feature>